<dbReference type="EMBL" id="CP007139">
    <property type="protein sequence ID" value="AIE84699.1"/>
    <property type="molecule type" value="Genomic_DNA"/>
</dbReference>
<keyword evidence="2" id="KW-1185">Reference proteome</keyword>
<sequence length="111" mass="12065">MRVLLFEDNLMWSSRLVQTLRGHGHEPLLRMGIPSESEGASVAVINLGSASPDPKELVAKLHELGVKVLAHAGHREKELMDLGRAAGADRLATNSELTFKLPALLDSFGRD</sequence>
<reference evidence="1 2" key="1">
    <citation type="journal article" date="2014" name="PLoS ONE">
        <title>The first complete genome sequence of the class fimbriimonadia in the phylum armatimonadetes.</title>
        <authorList>
            <person name="Hu Z.Y."/>
            <person name="Wang Y.Z."/>
            <person name="Im W.T."/>
            <person name="Wang S.Y."/>
            <person name="Zhao G.P."/>
            <person name="Zheng H.J."/>
            <person name="Quan Z.X."/>
        </authorList>
    </citation>
    <scope>NUCLEOTIDE SEQUENCE [LARGE SCALE GENOMIC DNA]</scope>
    <source>
        <strain evidence="1">Gsoil 348</strain>
    </source>
</reference>
<protein>
    <recommendedName>
        <fullName evidence="3">Response regulatory domain-containing protein</fullName>
    </recommendedName>
</protein>
<dbReference type="Proteomes" id="UP000027982">
    <property type="component" value="Chromosome"/>
</dbReference>
<dbReference type="STRING" id="661478.OP10G_1331"/>
<evidence type="ECO:0000313" key="2">
    <source>
        <dbReference type="Proteomes" id="UP000027982"/>
    </source>
</evidence>
<proteinExistence type="predicted"/>
<evidence type="ECO:0000313" key="1">
    <source>
        <dbReference type="EMBL" id="AIE84699.1"/>
    </source>
</evidence>
<accession>A0A068NSV3</accession>
<dbReference type="HOGENOM" id="CLU_2154609_0_0_0"/>
<dbReference type="OrthoDB" id="9888381at2"/>
<gene>
    <name evidence="1" type="ORF">OP10G_1331</name>
</gene>
<dbReference type="RefSeq" id="WP_025226680.1">
    <property type="nucleotide sequence ID" value="NZ_CP007139.1"/>
</dbReference>
<name>A0A068NSV3_FIMGI</name>
<dbReference type="AlphaFoldDB" id="A0A068NSV3"/>
<dbReference type="KEGG" id="fgi:OP10G_1331"/>
<organism evidence="1 2">
    <name type="scientific">Fimbriimonas ginsengisoli Gsoil 348</name>
    <dbReference type="NCBI Taxonomy" id="661478"/>
    <lineage>
        <taxon>Bacteria</taxon>
        <taxon>Bacillati</taxon>
        <taxon>Armatimonadota</taxon>
        <taxon>Fimbriimonadia</taxon>
        <taxon>Fimbriimonadales</taxon>
        <taxon>Fimbriimonadaceae</taxon>
        <taxon>Fimbriimonas</taxon>
    </lineage>
</organism>
<evidence type="ECO:0008006" key="3">
    <source>
        <dbReference type="Google" id="ProtNLM"/>
    </source>
</evidence>